<proteinExistence type="predicted"/>
<gene>
    <name evidence="1" type="ORF">US53_C0038G0003</name>
</gene>
<accession>A0A0G0H0J5</accession>
<comment type="caution">
    <text evidence="1">The sequence shown here is derived from an EMBL/GenBank/DDBJ whole genome shotgun (WGS) entry which is preliminary data.</text>
</comment>
<dbReference type="EMBL" id="LBTI01000038">
    <property type="protein sequence ID" value="KKQ36763.1"/>
    <property type="molecule type" value="Genomic_DNA"/>
</dbReference>
<dbReference type="AlphaFoldDB" id="A0A0G0H0J5"/>
<evidence type="ECO:0000313" key="2">
    <source>
        <dbReference type="Proteomes" id="UP000034591"/>
    </source>
</evidence>
<protein>
    <submittedName>
        <fullName evidence="1">Uncharacterized protein</fullName>
    </submittedName>
</protein>
<dbReference type="Proteomes" id="UP000034591">
    <property type="component" value="Unassembled WGS sequence"/>
</dbReference>
<name>A0A0G0H0J5_9BACT</name>
<organism evidence="1 2">
    <name type="scientific">Candidatus Woesebacteria bacterium GW2011_GWA1_37_7</name>
    <dbReference type="NCBI Taxonomy" id="1618545"/>
    <lineage>
        <taxon>Bacteria</taxon>
        <taxon>Candidatus Woeseibacteriota</taxon>
    </lineage>
</organism>
<reference evidence="1 2" key="1">
    <citation type="journal article" date="2015" name="Nature">
        <title>rRNA introns, odd ribosomes, and small enigmatic genomes across a large radiation of phyla.</title>
        <authorList>
            <person name="Brown C.T."/>
            <person name="Hug L.A."/>
            <person name="Thomas B.C."/>
            <person name="Sharon I."/>
            <person name="Castelle C.J."/>
            <person name="Singh A."/>
            <person name="Wilkins M.J."/>
            <person name="Williams K.H."/>
            <person name="Banfield J.F."/>
        </authorList>
    </citation>
    <scope>NUCLEOTIDE SEQUENCE [LARGE SCALE GENOMIC DNA]</scope>
</reference>
<sequence>MNRIKVLLLTIVSTIVLVISVLFAKQYIQVRALPLTGNPNSFVESFNPEGQEPASLEVGGLEGRVIHSPFFPYVKLKTQNIVQGQVILTYNNGEEINKSTGDRYLNTDPFWNIYWVEISRFPEKTKFYGPFKPN</sequence>
<evidence type="ECO:0000313" key="1">
    <source>
        <dbReference type="EMBL" id="KKQ36763.1"/>
    </source>
</evidence>